<dbReference type="RefSeq" id="WP_385953383.1">
    <property type="nucleotide sequence ID" value="NZ_JBHSUB010000018.1"/>
</dbReference>
<dbReference type="Pfam" id="PF01713">
    <property type="entry name" value="Smr"/>
    <property type="match status" value="1"/>
</dbReference>
<proteinExistence type="predicted"/>
<feature type="domain" description="Smr" evidence="1">
    <location>
        <begin position="88"/>
        <end position="169"/>
    </location>
</feature>
<organism evidence="2 3">
    <name type="scientific">Tatumella terrea</name>
    <dbReference type="NCBI Taxonomy" id="419007"/>
    <lineage>
        <taxon>Bacteria</taxon>
        <taxon>Pseudomonadati</taxon>
        <taxon>Pseudomonadota</taxon>
        <taxon>Gammaproteobacteria</taxon>
        <taxon>Enterobacterales</taxon>
        <taxon>Erwiniaceae</taxon>
        <taxon>Tatumella</taxon>
    </lineage>
</organism>
<dbReference type="PANTHER" id="PTHR35562:SF2">
    <property type="entry name" value="DNA ENDONUCLEASE SMRA-RELATED"/>
    <property type="match status" value="1"/>
</dbReference>
<dbReference type="EMBL" id="JBHSUB010000018">
    <property type="protein sequence ID" value="MFC6379281.1"/>
    <property type="molecule type" value="Genomic_DNA"/>
</dbReference>
<sequence>MTLYDDHEAFINAMSDVNPLKNNDKRYLSRPVSQAPSHGAEGITAESLPLSPLTLLPLTAEPEYRCRGSQPGVMDKLRRGHYRPEGSLSLLRVRPEDARLQLLRFIAEVRRRGGRNILIVHGKSREMTGPANVLRSYLMMWLPEFAEVQACCMAAPRDGGSGAMYVSLRKTEACRNDNRERFSGKAPG</sequence>
<evidence type="ECO:0000259" key="1">
    <source>
        <dbReference type="PROSITE" id="PS50828"/>
    </source>
</evidence>
<dbReference type="Gene3D" id="3.30.1370.110">
    <property type="match status" value="1"/>
</dbReference>
<reference evidence="3" key="1">
    <citation type="journal article" date="2019" name="Int. J. Syst. Evol. Microbiol.">
        <title>The Global Catalogue of Microorganisms (GCM) 10K type strain sequencing project: providing services to taxonomists for standard genome sequencing and annotation.</title>
        <authorList>
            <consortium name="The Broad Institute Genomics Platform"/>
            <consortium name="The Broad Institute Genome Sequencing Center for Infectious Disease"/>
            <person name="Wu L."/>
            <person name="Ma J."/>
        </authorList>
    </citation>
    <scope>NUCLEOTIDE SEQUENCE [LARGE SCALE GENOMIC DNA]</scope>
    <source>
        <strain evidence="3">CGMCC 1.18518</strain>
    </source>
</reference>
<dbReference type="SUPFAM" id="SSF160443">
    <property type="entry name" value="SMR domain-like"/>
    <property type="match status" value="1"/>
</dbReference>
<gene>
    <name evidence="2" type="ORF">ACFP9W_14590</name>
</gene>
<name>A0ABW1VZX6_9GAMM</name>
<evidence type="ECO:0000313" key="2">
    <source>
        <dbReference type="EMBL" id="MFC6379281.1"/>
    </source>
</evidence>
<comment type="caution">
    <text evidence="2">The sequence shown here is derived from an EMBL/GenBank/DDBJ whole genome shotgun (WGS) entry which is preliminary data.</text>
</comment>
<accession>A0ABW1VZX6</accession>
<evidence type="ECO:0000313" key="3">
    <source>
        <dbReference type="Proteomes" id="UP001596230"/>
    </source>
</evidence>
<protein>
    <submittedName>
        <fullName evidence="2">Smr/MutS family protein</fullName>
    </submittedName>
</protein>
<dbReference type="PROSITE" id="PS50828">
    <property type="entry name" value="SMR"/>
    <property type="match status" value="1"/>
</dbReference>
<dbReference type="InterPro" id="IPR036063">
    <property type="entry name" value="Smr_dom_sf"/>
</dbReference>
<dbReference type="Proteomes" id="UP001596230">
    <property type="component" value="Unassembled WGS sequence"/>
</dbReference>
<keyword evidence="3" id="KW-1185">Reference proteome</keyword>
<dbReference type="InterPro" id="IPR002625">
    <property type="entry name" value="Smr_dom"/>
</dbReference>
<dbReference type="PANTHER" id="PTHR35562">
    <property type="entry name" value="DNA ENDONUCLEASE SMRA-RELATED"/>
    <property type="match status" value="1"/>
</dbReference>